<evidence type="ECO:0000256" key="11">
    <source>
        <dbReference type="ARBA" id="ARBA00022989"/>
    </source>
</evidence>
<evidence type="ECO:0000256" key="1">
    <source>
        <dbReference type="ARBA" id="ARBA00000085"/>
    </source>
</evidence>
<dbReference type="InterPro" id="IPR036890">
    <property type="entry name" value="HATPase_C_sf"/>
</dbReference>
<feature type="domain" description="HPt" evidence="19">
    <location>
        <begin position="1208"/>
        <end position="1301"/>
    </location>
</feature>
<dbReference type="PROSITE" id="PS50894">
    <property type="entry name" value="HPT"/>
    <property type="match status" value="1"/>
</dbReference>
<dbReference type="Pfam" id="PF01590">
    <property type="entry name" value="GAF"/>
    <property type="match status" value="1"/>
</dbReference>
<dbReference type="RefSeq" id="WP_251834094.1">
    <property type="nucleotide sequence ID" value="NZ_JACSPS010000004.1"/>
</dbReference>
<dbReference type="PRINTS" id="PR00344">
    <property type="entry name" value="BCTRLSENSOR"/>
</dbReference>
<dbReference type="InterPro" id="IPR011006">
    <property type="entry name" value="CheY-like_superfamily"/>
</dbReference>
<evidence type="ECO:0000256" key="9">
    <source>
        <dbReference type="ARBA" id="ARBA00022777"/>
    </source>
</evidence>
<feature type="domain" description="Response regulatory" evidence="17">
    <location>
        <begin position="917"/>
        <end position="1037"/>
    </location>
</feature>
<evidence type="ECO:0000256" key="4">
    <source>
        <dbReference type="ARBA" id="ARBA00022475"/>
    </source>
</evidence>
<dbReference type="InterPro" id="IPR003594">
    <property type="entry name" value="HATPase_dom"/>
</dbReference>
<evidence type="ECO:0000256" key="3">
    <source>
        <dbReference type="ARBA" id="ARBA00012438"/>
    </source>
</evidence>
<dbReference type="SMART" id="SM00448">
    <property type="entry name" value="REC"/>
    <property type="match status" value="2"/>
</dbReference>
<organism evidence="20 21">
    <name type="scientific">Kaistella pullorum</name>
    <dbReference type="NCBI Taxonomy" id="2763074"/>
    <lineage>
        <taxon>Bacteria</taxon>
        <taxon>Pseudomonadati</taxon>
        <taxon>Bacteroidota</taxon>
        <taxon>Flavobacteriia</taxon>
        <taxon>Flavobacteriales</taxon>
        <taxon>Weeksellaceae</taxon>
        <taxon>Chryseobacterium group</taxon>
        <taxon>Kaistella</taxon>
    </lineage>
</organism>
<dbReference type="Gene3D" id="3.30.565.10">
    <property type="entry name" value="Histidine kinase-like ATPase, C-terminal domain"/>
    <property type="match status" value="1"/>
</dbReference>
<dbReference type="InterPro" id="IPR004358">
    <property type="entry name" value="Sig_transdc_His_kin-like_C"/>
</dbReference>
<dbReference type="Pfam" id="PF08447">
    <property type="entry name" value="PAS_3"/>
    <property type="match status" value="1"/>
</dbReference>
<dbReference type="InterPro" id="IPR008207">
    <property type="entry name" value="Sig_transdc_His_kin_Hpt_dom"/>
</dbReference>
<dbReference type="Pfam" id="PF08448">
    <property type="entry name" value="PAS_4"/>
    <property type="match status" value="2"/>
</dbReference>
<dbReference type="NCBIfam" id="TIGR00229">
    <property type="entry name" value="sensory_box"/>
    <property type="match status" value="1"/>
</dbReference>
<dbReference type="EC" id="2.7.13.3" evidence="3"/>
<evidence type="ECO:0000256" key="13">
    <source>
        <dbReference type="ARBA" id="ARBA00023136"/>
    </source>
</evidence>
<dbReference type="SUPFAM" id="SSF55781">
    <property type="entry name" value="GAF domain-like"/>
    <property type="match status" value="1"/>
</dbReference>
<reference evidence="20 21" key="1">
    <citation type="submission" date="2020-08" db="EMBL/GenBank/DDBJ databases">
        <title>A Genomic Blueprint of the Chicken Gut Microbiome.</title>
        <authorList>
            <person name="Gilroy R."/>
            <person name="Ravi A."/>
            <person name="Getino M."/>
            <person name="Pursley I."/>
            <person name="Horton D.L."/>
            <person name="Alikhan N.-F."/>
            <person name="Baker D."/>
            <person name="Gharbi K."/>
            <person name="Hall N."/>
            <person name="Watson M."/>
            <person name="Adriaenssens E.M."/>
            <person name="Foster-Nyarko E."/>
            <person name="Jarju S."/>
            <person name="Secka A."/>
            <person name="Antonio M."/>
            <person name="Oren A."/>
            <person name="Chaudhuri R."/>
            <person name="La Ragione R.M."/>
            <person name="Hildebrand F."/>
            <person name="Pallen M.J."/>
        </authorList>
    </citation>
    <scope>NUCLEOTIDE SEQUENCE [LARGE SCALE GENOMIC DNA]</scope>
    <source>
        <strain evidence="20 21">Sa1CVA4</strain>
    </source>
</reference>
<dbReference type="CDD" id="cd00082">
    <property type="entry name" value="HisKA"/>
    <property type="match status" value="1"/>
</dbReference>
<dbReference type="SMART" id="SM00091">
    <property type="entry name" value="PAS"/>
    <property type="match status" value="3"/>
</dbReference>
<dbReference type="SUPFAM" id="SSF47384">
    <property type="entry name" value="Homodimeric domain of signal transducing histidine kinase"/>
    <property type="match status" value="1"/>
</dbReference>
<name>A0ABR8WPT5_9FLAO</name>
<dbReference type="SUPFAM" id="SSF47226">
    <property type="entry name" value="Histidine-containing phosphotransfer domain, HPT domain"/>
    <property type="match status" value="1"/>
</dbReference>
<dbReference type="InterPro" id="IPR035965">
    <property type="entry name" value="PAS-like_dom_sf"/>
</dbReference>
<dbReference type="SMART" id="SM00073">
    <property type="entry name" value="HPT"/>
    <property type="match status" value="1"/>
</dbReference>
<evidence type="ECO:0000256" key="6">
    <source>
        <dbReference type="ARBA" id="ARBA00022679"/>
    </source>
</evidence>
<dbReference type="PROSITE" id="PS50109">
    <property type="entry name" value="HIS_KIN"/>
    <property type="match status" value="1"/>
</dbReference>
<comment type="catalytic activity">
    <reaction evidence="1">
        <text>ATP + protein L-histidine = ADP + protein N-phospho-L-histidine.</text>
        <dbReference type="EC" id="2.7.13.3"/>
    </reaction>
</comment>
<dbReference type="InterPro" id="IPR001789">
    <property type="entry name" value="Sig_transdc_resp-reg_receiver"/>
</dbReference>
<keyword evidence="13" id="KW-0472">Membrane</keyword>
<dbReference type="Gene3D" id="1.20.120.160">
    <property type="entry name" value="HPT domain"/>
    <property type="match status" value="1"/>
</dbReference>
<evidence type="ECO:0000313" key="21">
    <source>
        <dbReference type="Proteomes" id="UP000626242"/>
    </source>
</evidence>
<dbReference type="SUPFAM" id="SSF52172">
    <property type="entry name" value="CheY-like"/>
    <property type="match status" value="2"/>
</dbReference>
<proteinExistence type="predicted"/>
<dbReference type="InterPro" id="IPR013655">
    <property type="entry name" value="PAS_fold_3"/>
</dbReference>
<keyword evidence="8" id="KW-0547">Nucleotide-binding</keyword>
<dbReference type="InterPro" id="IPR005467">
    <property type="entry name" value="His_kinase_dom"/>
</dbReference>
<dbReference type="Gene3D" id="1.10.287.130">
    <property type="match status" value="1"/>
</dbReference>
<dbReference type="Pfam" id="PF00512">
    <property type="entry name" value="HisKA"/>
    <property type="match status" value="1"/>
</dbReference>
<evidence type="ECO:0000259" key="19">
    <source>
        <dbReference type="PROSITE" id="PS50894"/>
    </source>
</evidence>
<accession>A0ABR8WPT5</accession>
<dbReference type="InterPro" id="IPR013656">
    <property type="entry name" value="PAS_4"/>
</dbReference>
<dbReference type="CDD" id="cd16922">
    <property type="entry name" value="HATPase_EvgS-ArcB-TorS-like"/>
    <property type="match status" value="1"/>
</dbReference>
<evidence type="ECO:0000256" key="10">
    <source>
        <dbReference type="ARBA" id="ARBA00022840"/>
    </source>
</evidence>
<dbReference type="PROSITE" id="PS50112">
    <property type="entry name" value="PAS"/>
    <property type="match status" value="1"/>
</dbReference>
<sequence length="1301" mass="147176">MKKFPLPENEEERLEKLSLHNLLDLGKYPDLDVLAQSAALLTDCPASLIAVMERDTQTVQSCVGVDFSFVDRQNTVCQYAVASGEPVIINDTLQDERSSSNQLILEGGVRFYAGIPLKDEEGYVLGTLCVIDFKPKNLPQNQIDGLTKMGEAVSRILLAKRRYALADYFEQLFIVTNNIICVLDNDFNIKIVNKSFERNLGLPLNSAVGEKFCDVMNEADPSLSLHSGMFADKDEYSFRSNRAHESGDVSVIEWSIKRNPKQKEIFCFGRNITVIIEEKQKLLRSERRFRSFFESGIGLMSMHDMDGNILAVNQRGRETLNYTEEEAVKLNLKDLVPVPSQGFLQAYLQRIATEKEDSGLMELRSKDGQDHIWMYHNVLEINEEGQPYVISTALNVTERISMEKDLIYTKKILEQTSSVAQVGGWEVNLVQNKVFWSDATKKIHEVERDFEPDFESALGFYGPESEERMRDLFSRAVNEGISYDEELELQQKNGEKIWVRVIGIPEFDEGICKKVFGIIQNIDQPKKTYLELAKKEAMLQSFISDVPVAAAMLDKDLKFLAVSQCWLEEFSLNADDIIGKTIFEASPSIPEYRIRIYMDALQGKSFKAEELLLPVPNKEALQRYNMEVSPWYLSEDEIGGMIVSAQNVTERVKTTLELKNAKEMADLASRAKSEFLANMSHEIRTPLNGVIGFSDLLLKTPLNEMQTQYLNYINESGETLLNIINDILDFSKIESGKMELVIEQSYVYEMVSQVMNVILYQSQKKNLELLMNIEPGLPEILFIDESRIKQILINLLGNAVKFTSEGEIELKVTKLQQDDKNIKLRFSVRDTGIGIPLDKQQRIFDAFTQEDSSVSKKYGGTGLGLTISNNILQYMNSTLSLTSTPGKGSEFFFDIEVPYEESDENDGEDISDLGINRVLIVDDNANNRMILQHMLAYKNIESRLAANGMEALQLIMAGEHFDIILMDYHMPVISGLETIDKIRALYSRQDDVSPLVVLHTSSEEHEVVNTFRKNENSFCLLKPIKSRDLYMTLKQAVKQTERKAVTSDVEARSRPSITGLKVLLVDDNPVNMVLNNKMMQSLVPDAVFTEAVDGQKALEYCRTNTYDLILMDVQMPLMDGIEATKQIRLLPNGKDMVIIGVTAGNVKGEKEKCLAAGMDDFLTKPLRSADLMEALKKHLFTENDESEGITNPELYLDIKHLEQQVGDDAEFREVFLTLVIQQLEVSRKELAEAIDRNDLAEMKRLLHKLKGTSGTSGLFNLADTAAKWENRMERNPDLDALRNEINSAIGTGLALVNKLID</sequence>
<dbReference type="SMART" id="SM00065">
    <property type="entry name" value="GAF"/>
    <property type="match status" value="1"/>
</dbReference>
<evidence type="ECO:0000313" key="20">
    <source>
        <dbReference type="EMBL" id="MBD8018897.1"/>
    </source>
</evidence>
<dbReference type="InterPro" id="IPR029016">
    <property type="entry name" value="GAF-like_dom_sf"/>
</dbReference>
<feature type="domain" description="Histidine kinase" evidence="16">
    <location>
        <begin position="678"/>
        <end position="899"/>
    </location>
</feature>
<dbReference type="EMBL" id="JACSPS010000004">
    <property type="protein sequence ID" value="MBD8018897.1"/>
    <property type="molecule type" value="Genomic_DNA"/>
</dbReference>
<dbReference type="PANTHER" id="PTHR45339:SF1">
    <property type="entry name" value="HYBRID SIGNAL TRANSDUCTION HISTIDINE KINASE J"/>
    <property type="match status" value="1"/>
</dbReference>
<dbReference type="InterPro" id="IPR003018">
    <property type="entry name" value="GAF"/>
</dbReference>
<dbReference type="SUPFAM" id="SSF55785">
    <property type="entry name" value="PYP-like sensor domain (PAS domain)"/>
    <property type="match status" value="4"/>
</dbReference>
<evidence type="ECO:0000256" key="5">
    <source>
        <dbReference type="ARBA" id="ARBA00022553"/>
    </source>
</evidence>
<feature type="modified residue" description="Phosphohistidine" evidence="14">
    <location>
        <position position="1247"/>
    </location>
</feature>
<keyword evidence="4" id="KW-1003">Cell membrane</keyword>
<evidence type="ECO:0000256" key="12">
    <source>
        <dbReference type="ARBA" id="ARBA00023012"/>
    </source>
</evidence>
<dbReference type="Proteomes" id="UP000626242">
    <property type="component" value="Unassembled WGS sequence"/>
</dbReference>
<dbReference type="PANTHER" id="PTHR45339">
    <property type="entry name" value="HYBRID SIGNAL TRANSDUCTION HISTIDINE KINASE J"/>
    <property type="match status" value="1"/>
</dbReference>
<comment type="subcellular location">
    <subcellularLocation>
        <location evidence="2">Cell membrane</location>
        <topology evidence="2">Multi-pass membrane protein</topology>
    </subcellularLocation>
</comment>
<evidence type="ECO:0000256" key="15">
    <source>
        <dbReference type="PROSITE-ProRule" id="PRU00169"/>
    </source>
</evidence>
<keyword evidence="5 15" id="KW-0597">Phosphoprotein</keyword>
<protein>
    <recommendedName>
        <fullName evidence="3">histidine kinase</fullName>
        <ecNumber evidence="3">2.7.13.3</ecNumber>
    </recommendedName>
</protein>
<dbReference type="InterPro" id="IPR000014">
    <property type="entry name" value="PAS"/>
</dbReference>
<keyword evidence="6" id="KW-0808">Transferase</keyword>
<evidence type="ECO:0000259" key="17">
    <source>
        <dbReference type="PROSITE" id="PS50110"/>
    </source>
</evidence>
<dbReference type="SUPFAM" id="SSF55874">
    <property type="entry name" value="ATPase domain of HSP90 chaperone/DNA topoisomerase II/histidine kinase"/>
    <property type="match status" value="1"/>
</dbReference>
<feature type="modified residue" description="4-aspartylphosphate" evidence="15">
    <location>
        <position position="1112"/>
    </location>
</feature>
<feature type="domain" description="Response regulatory" evidence="17">
    <location>
        <begin position="1061"/>
        <end position="1179"/>
    </location>
</feature>
<keyword evidence="9" id="KW-0418">Kinase</keyword>
<dbReference type="InterPro" id="IPR036097">
    <property type="entry name" value="HisK_dim/P_sf"/>
</dbReference>
<dbReference type="CDD" id="cd00130">
    <property type="entry name" value="PAS"/>
    <property type="match status" value="2"/>
</dbReference>
<evidence type="ECO:0000256" key="14">
    <source>
        <dbReference type="PROSITE-ProRule" id="PRU00110"/>
    </source>
</evidence>
<dbReference type="Pfam" id="PF00072">
    <property type="entry name" value="Response_reg"/>
    <property type="match status" value="2"/>
</dbReference>
<comment type="caution">
    <text evidence="20">The sequence shown here is derived from an EMBL/GenBank/DDBJ whole genome shotgun (WGS) entry which is preliminary data.</text>
</comment>
<keyword evidence="11" id="KW-1133">Transmembrane helix</keyword>
<evidence type="ECO:0000259" key="18">
    <source>
        <dbReference type="PROSITE" id="PS50112"/>
    </source>
</evidence>
<dbReference type="Pfam" id="PF02518">
    <property type="entry name" value="HATPase_c"/>
    <property type="match status" value="1"/>
</dbReference>
<dbReference type="Gene3D" id="3.30.450.40">
    <property type="match status" value="1"/>
</dbReference>
<evidence type="ECO:0000256" key="7">
    <source>
        <dbReference type="ARBA" id="ARBA00022692"/>
    </source>
</evidence>
<evidence type="ECO:0000259" key="16">
    <source>
        <dbReference type="PROSITE" id="PS50109"/>
    </source>
</evidence>
<dbReference type="CDD" id="cd17546">
    <property type="entry name" value="REC_hyHK_CKI1_RcsC-like"/>
    <property type="match status" value="2"/>
</dbReference>
<dbReference type="PROSITE" id="PS50110">
    <property type="entry name" value="RESPONSE_REGULATORY"/>
    <property type="match status" value="2"/>
</dbReference>
<dbReference type="Gene3D" id="3.40.50.2300">
    <property type="match status" value="2"/>
</dbReference>
<gene>
    <name evidence="20" type="ORF">H9628_10460</name>
</gene>
<keyword evidence="12" id="KW-0902">Two-component regulatory system</keyword>
<evidence type="ECO:0000256" key="2">
    <source>
        <dbReference type="ARBA" id="ARBA00004651"/>
    </source>
</evidence>
<dbReference type="Pfam" id="PF01627">
    <property type="entry name" value="Hpt"/>
    <property type="match status" value="1"/>
</dbReference>
<dbReference type="InterPro" id="IPR003661">
    <property type="entry name" value="HisK_dim/P_dom"/>
</dbReference>
<feature type="modified residue" description="4-aspartylphosphate" evidence="15">
    <location>
        <position position="967"/>
    </location>
</feature>
<dbReference type="InterPro" id="IPR036641">
    <property type="entry name" value="HPT_dom_sf"/>
</dbReference>
<keyword evidence="10" id="KW-0067">ATP-binding</keyword>
<dbReference type="SMART" id="SM00387">
    <property type="entry name" value="HATPase_c"/>
    <property type="match status" value="1"/>
</dbReference>
<dbReference type="SMART" id="SM00388">
    <property type="entry name" value="HisKA"/>
    <property type="match status" value="1"/>
</dbReference>
<keyword evidence="7" id="KW-0812">Transmembrane</keyword>
<dbReference type="Gene3D" id="3.30.450.20">
    <property type="entry name" value="PAS domain"/>
    <property type="match status" value="4"/>
</dbReference>
<keyword evidence="21" id="KW-1185">Reference proteome</keyword>
<evidence type="ECO:0000256" key="8">
    <source>
        <dbReference type="ARBA" id="ARBA00022741"/>
    </source>
</evidence>
<feature type="domain" description="PAS" evidence="18">
    <location>
        <begin position="285"/>
        <end position="355"/>
    </location>
</feature>